<sequence length="219" mass="23791">MTGARKPTRTAQSSFPYRIRPTVHLIFLFSCPCGAHRFVSALPDSSPTTPCPASSDEPGGDDRSAAQSAAGTREKRRLRVPAPHLPHLGGRHGVRGSDCRLPRLHTPDADVDSGTEAFQFIGAFHLLLELGSRAMCSLKIASPLDALWHSRFSHPLRKVVLLTSLLSDAHWYILRCLGNHGTVSHCTVLTAISEFGHSASQHTLILHLGQMLDITRSGP</sequence>
<accession>A0A8T0PMN6</accession>
<feature type="region of interest" description="Disordered" evidence="1">
    <location>
        <begin position="43"/>
        <end position="78"/>
    </location>
</feature>
<keyword evidence="3" id="KW-1185">Reference proteome</keyword>
<proteinExistence type="predicted"/>
<evidence type="ECO:0000256" key="1">
    <source>
        <dbReference type="SAM" id="MobiDB-lite"/>
    </source>
</evidence>
<dbReference type="EMBL" id="CM029051">
    <property type="protein sequence ID" value="KAG2560336.1"/>
    <property type="molecule type" value="Genomic_DNA"/>
</dbReference>
<feature type="compositionally biased region" description="Polar residues" evidence="1">
    <location>
        <begin position="43"/>
        <end position="52"/>
    </location>
</feature>
<name>A0A8T0PMN6_PANVG</name>
<evidence type="ECO:0000313" key="2">
    <source>
        <dbReference type="EMBL" id="KAG2560336.1"/>
    </source>
</evidence>
<dbReference type="Proteomes" id="UP000823388">
    <property type="component" value="Chromosome 8K"/>
</dbReference>
<comment type="caution">
    <text evidence="2">The sequence shown here is derived from an EMBL/GenBank/DDBJ whole genome shotgun (WGS) entry which is preliminary data.</text>
</comment>
<protein>
    <submittedName>
        <fullName evidence="2">Uncharacterized protein</fullName>
    </submittedName>
</protein>
<evidence type="ECO:0000313" key="3">
    <source>
        <dbReference type="Proteomes" id="UP000823388"/>
    </source>
</evidence>
<dbReference type="PROSITE" id="PS51257">
    <property type="entry name" value="PROKAR_LIPOPROTEIN"/>
    <property type="match status" value="1"/>
</dbReference>
<reference evidence="2" key="1">
    <citation type="submission" date="2020-05" db="EMBL/GenBank/DDBJ databases">
        <title>WGS assembly of Panicum virgatum.</title>
        <authorList>
            <person name="Lovell J.T."/>
            <person name="Jenkins J."/>
            <person name="Shu S."/>
            <person name="Juenger T.E."/>
            <person name="Schmutz J."/>
        </authorList>
    </citation>
    <scope>NUCLEOTIDE SEQUENCE</scope>
    <source>
        <strain evidence="2">AP13</strain>
    </source>
</reference>
<organism evidence="2 3">
    <name type="scientific">Panicum virgatum</name>
    <name type="common">Blackwell switchgrass</name>
    <dbReference type="NCBI Taxonomy" id="38727"/>
    <lineage>
        <taxon>Eukaryota</taxon>
        <taxon>Viridiplantae</taxon>
        <taxon>Streptophyta</taxon>
        <taxon>Embryophyta</taxon>
        <taxon>Tracheophyta</taxon>
        <taxon>Spermatophyta</taxon>
        <taxon>Magnoliopsida</taxon>
        <taxon>Liliopsida</taxon>
        <taxon>Poales</taxon>
        <taxon>Poaceae</taxon>
        <taxon>PACMAD clade</taxon>
        <taxon>Panicoideae</taxon>
        <taxon>Panicodae</taxon>
        <taxon>Paniceae</taxon>
        <taxon>Panicinae</taxon>
        <taxon>Panicum</taxon>
        <taxon>Panicum sect. Hiantes</taxon>
    </lineage>
</organism>
<gene>
    <name evidence="2" type="ORF">PVAP13_8KG058944</name>
</gene>
<dbReference type="AlphaFoldDB" id="A0A8T0PMN6"/>